<dbReference type="PANTHER" id="PTHR47926:SF488">
    <property type="entry name" value="DYW DOMAIN-CONTAINING PROTEIN"/>
    <property type="match status" value="1"/>
</dbReference>
<dbReference type="EMBL" id="SDMP01000015">
    <property type="protein sequence ID" value="RYR09273.1"/>
    <property type="molecule type" value="Genomic_DNA"/>
</dbReference>
<dbReference type="Proteomes" id="UP000289738">
    <property type="component" value="Chromosome B05"/>
</dbReference>
<dbReference type="InterPro" id="IPR046960">
    <property type="entry name" value="PPR_At4g14850-like_plant"/>
</dbReference>
<sequence length="337" mass="38071">MSPCFSCYCDALWLDHWTWESEYMSMSRSTILIGMCGSMDDAILVFRQMRRRDTQTWSVMIVAYAMHGHGSRAVSMLEEMKKEKVQPDEITFVASQWIGRGRLHFHSMTNEYGIVPHMKHYGGMVDLLGRAGCLDEAYKFIDELPIEPTLILWRRMLSTCSSHGNVEMEKQLDDSHGGDYVVLSNLCARYGKWEDVNFLRKNMVDKGAVNIPGCSSIEVNNIVHVFFSGDGVHSTSTALHHALDKLLKELKLAGYVPDTSLVFHADMDDEEREIILRYHINTPPGTTICCHEEPSGRSYLETCSNFIISKMGNVPVGITDPGQWHKGGAWLLALADI</sequence>
<reference evidence="3 4" key="1">
    <citation type="submission" date="2019-01" db="EMBL/GenBank/DDBJ databases">
        <title>Sequencing of cultivated peanut Arachis hypogaea provides insights into genome evolution and oil improvement.</title>
        <authorList>
            <person name="Chen X."/>
        </authorList>
    </citation>
    <scope>NUCLEOTIDE SEQUENCE [LARGE SCALE GENOMIC DNA]</scope>
    <source>
        <strain evidence="4">cv. Fuhuasheng</strain>
        <tissue evidence="3">Leaves</tissue>
    </source>
</reference>
<dbReference type="GO" id="GO:0009451">
    <property type="term" value="P:RNA modification"/>
    <property type="evidence" value="ECO:0007669"/>
    <property type="project" value="InterPro"/>
</dbReference>
<proteinExistence type="predicted"/>
<evidence type="ECO:0000313" key="4">
    <source>
        <dbReference type="Proteomes" id="UP000289738"/>
    </source>
</evidence>
<dbReference type="PANTHER" id="PTHR47926">
    <property type="entry name" value="PENTATRICOPEPTIDE REPEAT-CONTAINING PROTEIN"/>
    <property type="match status" value="1"/>
</dbReference>
<dbReference type="Gene3D" id="1.25.40.10">
    <property type="entry name" value="Tetratricopeptide repeat domain"/>
    <property type="match status" value="2"/>
</dbReference>
<accession>A0A444Z4Y3</accession>
<dbReference type="GO" id="GO:0003723">
    <property type="term" value="F:RNA binding"/>
    <property type="evidence" value="ECO:0007669"/>
    <property type="project" value="InterPro"/>
</dbReference>
<dbReference type="STRING" id="3818.A0A444Z4Y3"/>
<organism evidence="3 4">
    <name type="scientific">Arachis hypogaea</name>
    <name type="common">Peanut</name>
    <dbReference type="NCBI Taxonomy" id="3818"/>
    <lineage>
        <taxon>Eukaryota</taxon>
        <taxon>Viridiplantae</taxon>
        <taxon>Streptophyta</taxon>
        <taxon>Embryophyta</taxon>
        <taxon>Tracheophyta</taxon>
        <taxon>Spermatophyta</taxon>
        <taxon>Magnoliopsida</taxon>
        <taxon>eudicotyledons</taxon>
        <taxon>Gunneridae</taxon>
        <taxon>Pentapetalae</taxon>
        <taxon>rosids</taxon>
        <taxon>fabids</taxon>
        <taxon>Fabales</taxon>
        <taxon>Fabaceae</taxon>
        <taxon>Papilionoideae</taxon>
        <taxon>50 kb inversion clade</taxon>
        <taxon>dalbergioids sensu lato</taxon>
        <taxon>Dalbergieae</taxon>
        <taxon>Pterocarpus clade</taxon>
        <taxon>Arachis</taxon>
    </lineage>
</organism>
<dbReference type="InterPro" id="IPR011990">
    <property type="entry name" value="TPR-like_helical_dom_sf"/>
</dbReference>
<evidence type="ECO:0000313" key="3">
    <source>
        <dbReference type="EMBL" id="RYR09273.1"/>
    </source>
</evidence>
<keyword evidence="1" id="KW-0677">Repeat</keyword>
<dbReference type="InterPro" id="IPR046848">
    <property type="entry name" value="E_motif"/>
</dbReference>
<dbReference type="Pfam" id="PF01535">
    <property type="entry name" value="PPR"/>
    <property type="match status" value="1"/>
</dbReference>
<protein>
    <submittedName>
        <fullName evidence="3">Uncharacterized protein</fullName>
    </submittedName>
</protein>
<dbReference type="AlphaFoldDB" id="A0A444Z4Y3"/>
<dbReference type="Pfam" id="PF13041">
    <property type="entry name" value="PPR_2"/>
    <property type="match status" value="1"/>
</dbReference>
<dbReference type="PROSITE" id="PS51375">
    <property type="entry name" value="PPR"/>
    <property type="match status" value="1"/>
</dbReference>
<dbReference type="InterPro" id="IPR002885">
    <property type="entry name" value="PPR_rpt"/>
</dbReference>
<name>A0A444Z4Y3_ARAHY</name>
<gene>
    <name evidence="3" type="ORF">Ahy_B05g077468</name>
</gene>
<feature type="repeat" description="PPR" evidence="2">
    <location>
        <begin position="53"/>
        <end position="87"/>
    </location>
</feature>
<comment type="caution">
    <text evidence="3">The sequence shown here is derived from an EMBL/GenBank/DDBJ whole genome shotgun (WGS) entry which is preliminary data.</text>
</comment>
<keyword evidence="4" id="KW-1185">Reference proteome</keyword>
<evidence type="ECO:0000256" key="1">
    <source>
        <dbReference type="ARBA" id="ARBA00022737"/>
    </source>
</evidence>
<dbReference type="FunFam" id="1.25.40.10:FF:000090">
    <property type="entry name" value="Pentatricopeptide repeat-containing protein, chloroplastic"/>
    <property type="match status" value="1"/>
</dbReference>
<dbReference type="NCBIfam" id="TIGR00756">
    <property type="entry name" value="PPR"/>
    <property type="match status" value="1"/>
</dbReference>
<evidence type="ECO:0000256" key="2">
    <source>
        <dbReference type="PROSITE-ProRule" id="PRU00708"/>
    </source>
</evidence>
<dbReference type="Pfam" id="PF20431">
    <property type="entry name" value="E_motif"/>
    <property type="match status" value="1"/>
</dbReference>